<dbReference type="InterPro" id="IPR017946">
    <property type="entry name" value="PLC-like_Pdiesterase_TIM-brl"/>
</dbReference>
<reference evidence="2 3" key="1">
    <citation type="journal article" date="2011" name="Syst. Appl. Microbiol.">
        <title>Defluviimonas denitrificans gen. nov., sp. nov., and Pararhodobacter aggregans gen. nov., sp. nov., non-phototrophic Rhodobacteraceae from the biofilter of a marine aquaculture.</title>
        <authorList>
            <person name="Foesel B.U."/>
            <person name="Drake H.L."/>
            <person name="Schramm A."/>
        </authorList>
    </citation>
    <scope>NUCLEOTIDE SEQUENCE [LARGE SCALE GENOMIC DNA]</scope>
    <source>
        <strain evidence="2 3">D1-19</strain>
    </source>
</reference>
<dbReference type="RefSeq" id="WP_107754966.1">
    <property type="nucleotide sequence ID" value="NZ_QBKF01000019.1"/>
</dbReference>
<dbReference type="Pfam" id="PF03009">
    <property type="entry name" value="GDPD"/>
    <property type="match status" value="1"/>
</dbReference>
<organism evidence="2 3">
    <name type="scientific">Pararhodobacter aggregans</name>
    <dbReference type="NCBI Taxonomy" id="404875"/>
    <lineage>
        <taxon>Bacteria</taxon>
        <taxon>Pseudomonadati</taxon>
        <taxon>Pseudomonadota</taxon>
        <taxon>Alphaproteobacteria</taxon>
        <taxon>Rhodobacterales</taxon>
        <taxon>Paracoccaceae</taxon>
        <taxon>Pararhodobacter</taxon>
    </lineage>
</organism>
<evidence type="ECO:0000313" key="2">
    <source>
        <dbReference type="EMBL" id="PVE45034.1"/>
    </source>
</evidence>
<evidence type="ECO:0000259" key="1">
    <source>
        <dbReference type="PROSITE" id="PS51704"/>
    </source>
</evidence>
<dbReference type="Gene3D" id="3.20.20.190">
    <property type="entry name" value="Phosphatidylinositol (PI) phosphodiesterase"/>
    <property type="match status" value="1"/>
</dbReference>
<comment type="caution">
    <text evidence="2">The sequence shown here is derived from an EMBL/GenBank/DDBJ whole genome shotgun (WGS) entry which is preliminary data.</text>
</comment>
<dbReference type="PROSITE" id="PS51704">
    <property type="entry name" value="GP_PDE"/>
    <property type="match status" value="1"/>
</dbReference>
<dbReference type="EMBL" id="QDDR01000019">
    <property type="protein sequence ID" value="PVE45034.1"/>
    <property type="molecule type" value="Genomic_DNA"/>
</dbReference>
<keyword evidence="3" id="KW-1185">Reference proteome</keyword>
<sequence length="259" mass="28293">MRAPLPEAFLRLPIAHRAYHDAEAKRPENSLPAIRAAIRAGYGIEIDLQPSADGQAMVFHDEMLDRLTYDTGPVAARSAAELQRIRVRASAEPIPTFRQVLAEVAGQVPLLVEIKDQSGAFGPTNGVLEAATAAALQGYDGPVALMSFNPHSVAHVQRLLPQVPRGLTTYAFPAEDFPPGLPPEMEARRQALAAIEDYDRVGASFISHHWRDLSRPRVADLKAQGAAVLCWTIRSPEEEAQARRIAQNVTFEHYAAAQP</sequence>
<dbReference type="AlphaFoldDB" id="A0A2T7UK41"/>
<evidence type="ECO:0000313" key="3">
    <source>
        <dbReference type="Proteomes" id="UP000244810"/>
    </source>
</evidence>
<dbReference type="GO" id="GO:0008081">
    <property type="term" value="F:phosphoric diester hydrolase activity"/>
    <property type="evidence" value="ECO:0007669"/>
    <property type="project" value="InterPro"/>
</dbReference>
<protein>
    <submittedName>
        <fullName evidence="2">Phosphodiesterase</fullName>
    </submittedName>
</protein>
<accession>A0A2T7UK41</accession>
<dbReference type="PANTHER" id="PTHR46211:SF1">
    <property type="entry name" value="GLYCEROPHOSPHODIESTER PHOSPHODIESTERASE, CYTOPLASMIC"/>
    <property type="match status" value="1"/>
</dbReference>
<dbReference type="Proteomes" id="UP000244810">
    <property type="component" value="Unassembled WGS sequence"/>
</dbReference>
<dbReference type="PANTHER" id="PTHR46211">
    <property type="entry name" value="GLYCEROPHOSPHORYL DIESTER PHOSPHODIESTERASE"/>
    <property type="match status" value="1"/>
</dbReference>
<feature type="domain" description="GP-PDE" evidence="1">
    <location>
        <begin position="11"/>
        <end position="259"/>
    </location>
</feature>
<dbReference type="SUPFAM" id="SSF51695">
    <property type="entry name" value="PLC-like phosphodiesterases"/>
    <property type="match status" value="1"/>
</dbReference>
<dbReference type="OrthoDB" id="384721at2"/>
<name>A0A2T7UK41_9RHOB</name>
<dbReference type="InterPro" id="IPR030395">
    <property type="entry name" value="GP_PDE_dom"/>
</dbReference>
<gene>
    <name evidence="2" type="ORF">DDE23_23790</name>
</gene>
<proteinExistence type="predicted"/>
<dbReference type="GO" id="GO:0006629">
    <property type="term" value="P:lipid metabolic process"/>
    <property type="evidence" value="ECO:0007669"/>
    <property type="project" value="InterPro"/>
</dbReference>